<evidence type="ECO:0000256" key="7">
    <source>
        <dbReference type="SAM" id="Phobius"/>
    </source>
</evidence>
<evidence type="ECO:0000256" key="6">
    <source>
        <dbReference type="ARBA" id="ARBA00023136"/>
    </source>
</evidence>
<dbReference type="Pfam" id="PF16916">
    <property type="entry name" value="ZT_dimer"/>
    <property type="match status" value="1"/>
</dbReference>
<feature type="domain" description="Cation efflux protein transmembrane" evidence="8">
    <location>
        <begin position="13"/>
        <end position="212"/>
    </location>
</feature>
<organism evidence="10 11">
    <name type="scientific">Evansella caseinilytica</name>
    <dbReference type="NCBI Taxonomy" id="1503961"/>
    <lineage>
        <taxon>Bacteria</taxon>
        <taxon>Bacillati</taxon>
        <taxon>Bacillota</taxon>
        <taxon>Bacilli</taxon>
        <taxon>Bacillales</taxon>
        <taxon>Bacillaceae</taxon>
        <taxon>Evansella</taxon>
    </lineage>
</organism>
<dbReference type="InterPro" id="IPR050291">
    <property type="entry name" value="CDF_Transporter"/>
</dbReference>
<proteinExistence type="inferred from homology"/>
<keyword evidence="6 7" id="KW-0472">Membrane</keyword>
<dbReference type="FunFam" id="1.20.1510.10:FF:000006">
    <property type="entry name" value="Divalent cation efflux transporter"/>
    <property type="match status" value="1"/>
</dbReference>
<keyword evidence="4 7" id="KW-0812">Transmembrane</keyword>
<feature type="transmembrane region" description="Helical" evidence="7">
    <location>
        <begin position="182"/>
        <end position="204"/>
    </location>
</feature>
<dbReference type="Proteomes" id="UP000198935">
    <property type="component" value="Unassembled WGS sequence"/>
</dbReference>
<dbReference type="Gene3D" id="3.30.70.1350">
    <property type="entry name" value="Cation efflux protein, cytoplasmic domain"/>
    <property type="match status" value="1"/>
</dbReference>
<evidence type="ECO:0000256" key="4">
    <source>
        <dbReference type="ARBA" id="ARBA00022692"/>
    </source>
</evidence>
<evidence type="ECO:0000256" key="2">
    <source>
        <dbReference type="ARBA" id="ARBA00008114"/>
    </source>
</evidence>
<dbReference type="OrthoDB" id="9806522at2"/>
<accession>A0A1H3HXG4</accession>
<keyword evidence="11" id="KW-1185">Reference proteome</keyword>
<feature type="transmembrane region" description="Helical" evidence="7">
    <location>
        <begin position="12"/>
        <end position="32"/>
    </location>
</feature>
<feature type="transmembrane region" description="Helical" evidence="7">
    <location>
        <begin position="110"/>
        <end position="130"/>
    </location>
</feature>
<sequence>MDKRFKQAEMATWLGIVVNGLLAIMKGIIGWIAGSKALLADAVHSASDVVGSVAVLAGLRTAQKPPDEEHPYGHGKAENIAAIIVAILLIVVGIEIAISSSRTFIGEPPVAPGEIALLAIVISIIVKELIFQYKYRLAKKINSSALMAEAWHHRSDVLSSVAALFGVGGAVIGKQLDYPLLVYLDPLAGLIVSLFIIKVGYSLAKDASLVMMEKVLAAEETKVFFETAADIQGVKRVDELLARTHGHYIVIDIRVSVDPDISVEEGHLISKNVKKALLTNFTEIKKVFVHINPYK</sequence>
<feature type="transmembrane region" description="Helical" evidence="7">
    <location>
        <begin position="80"/>
        <end position="98"/>
    </location>
</feature>
<evidence type="ECO:0000259" key="9">
    <source>
        <dbReference type="Pfam" id="PF16916"/>
    </source>
</evidence>
<protein>
    <submittedName>
        <fullName evidence="10">Cation diffusion facilitator family transporter</fullName>
    </submittedName>
</protein>
<evidence type="ECO:0000256" key="3">
    <source>
        <dbReference type="ARBA" id="ARBA00022448"/>
    </source>
</evidence>
<dbReference type="GO" id="GO:0016020">
    <property type="term" value="C:membrane"/>
    <property type="evidence" value="ECO:0007669"/>
    <property type="project" value="UniProtKB-SubCell"/>
</dbReference>
<evidence type="ECO:0000256" key="5">
    <source>
        <dbReference type="ARBA" id="ARBA00022989"/>
    </source>
</evidence>
<reference evidence="11" key="1">
    <citation type="submission" date="2016-10" db="EMBL/GenBank/DDBJ databases">
        <authorList>
            <person name="Varghese N."/>
            <person name="Submissions S."/>
        </authorList>
    </citation>
    <scope>NUCLEOTIDE SEQUENCE [LARGE SCALE GENOMIC DNA]</scope>
    <source>
        <strain evidence="11">SP</strain>
    </source>
</reference>
<gene>
    <name evidence="10" type="ORF">SAMN05421736_101646</name>
</gene>
<comment type="subcellular location">
    <subcellularLocation>
        <location evidence="1">Membrane</location>
        <topology evidence="1">Multi-pass membrane protein</topology>
    </subcellularLocation>
</comment>
<dbReference type="Pfam" id="PF01545">
    <property type="entry name" value="Cation_efflux"/>
    <property type="match status" value="1"/>
</dbReference>
<keyword evidence="5 7" id="KW-1133">Transmembrane helix</keyword>
<comment type="similarity">
    <text evidence="2">Belongs to the cation diffusion facilitator (CDF) transporter (TC 2.A.4) family.</text>
</comment>
<feature type="transmembrane region" description="Helical" evidence="7">
    <location>
        <begin position="38"/>
        <end position="59"/>
    </location>
</feature>
<evidence type="ECO:0000313" key="11">
    <source>
        <dbReference type="Proteomes" id="UP000198935"/>
    </source>
</evidence>
<dbReference type="GO" id="GO:0008324">
    <property type="term" value="F:monoatomic cation transmembrane transporter activity"/>
    <property type="evidence" value="ECO:0007669"/>
    <property type="project" value="InterPro"/>
</dbReference>
<name>A0A1H3HXG4_9BACI</name>
<dbReference type="AlphaFoldDB" id="A0A1H3HXG4"/>
<dbReference type="InterPro" id="IPR002524">
    <property type="entry name" value="Cation_efflux"/>
</dbReference>
<keyword evidence="3" id="KW-0813">Transport</keyword>
<feature type="transmembrane region" description="Helical" evidence="7">
    <location>
        <begin position="157"/>
        <end position="176"/>
    </location>
</feature>
<dbReference type="InterPro" id="IPR027469">
    <property type="entry name" value="Cation_efflux_TMD_sf"/>
</dbReference>
<dbReference type="PANTHER" id="PTHR43840:SF15">
    <property type="entry name" value="MITOCHONDRIAL METAL TRANSPORTER 1-RELATED"/>
    <property type="match status" value="1"/>
</dbReference>
<evidence type="ECO:0000256" key="1">
    <source>
        <dbReference type="ARBA" id="ARBA00004141"/>
    </source>
</evidence>
<dbReference type="NCBIfam" id="TIGR01297">
    <property type="entry name" value="CDF"/>
    <property type="match status" value="1"/>
</dbReference>
<evidence type="ECO:0000313" key="10">
    <source>
        <dbReference type="EMBL" id="SDY20171.1"/>
    </source>
</evidence>
<dbReference type="SUPFAM" id="SSF160240">
    <property type="entry name" value="Cation efflux protein cytoplasmic domain-like"/>
    <property type="match status" value="1"/>
</dbReference>
<evidence type="ECO:0000259" key="8">
    <source>
        <dbReference type="Pfam" id="PF01545"/>
    </source>
</evidence>
<feature type="domain" description="Cation efflux protein cytoplasmic" evidence="9">
    <location>
        <begin position="219"/>
        <end position="294"/>
    </location>
</feature>
<dbReference type="InterPro" id="IPR027470">
    <property type="entry name" value="Cation_efflux_CTD"/>
</dbReference>
<dbReference type="SUPFAM" id="SSF161111">
    <property type="entry name" value="Cation efflux protein transmembrane domain-like"/>
    <property type="match status" value="1"/>
</dbReference>
<dbReference type="STRING" id="1503961.SAMN05421736_101646"/>
<dbReference type="PANTHER" id="PTHR43840">
    <property type="entry name" value="MITOCHONDRIAL METAL TRANSPORTER 1-RELATED"/>
    <property type="match status" value="1"/>
</dbReference>
<dbReference type="InterPro" id="IPR058533">
    <property type="entry name" value="Cation_efflux_TM"/>
</dbReference>
<dbReference type="Gene3D" id="1.20.1510.10">
    <property type="entry name" value="Cation efflux protein transmembrane domain"/>
    <property type="match status" value="1"/>
</dbReference>
<dbReference type="InterPro" id="IPR036837">
    <property type="entry name" value="Cation_efflux_CTD_sf"/>
</dbReference>
<dbReference type="EMBL" id="FNPI01000001">
    <property type="protein sequence ID" value="SDY20171.1"/>
    <property type="molecule type" value="Genomic_DNA"/>
</dbReference>